<keyword evidence="4" id="KW-0032">Aminotransferase</keyword>
<organism evidence="4 5">
    <name type="scientific">Rubritalea tangerina</name>
    <dbReference type="NCBI Taxonomy" id="430798"/>
    <lineage>
        <taxon>Bacteria</taxon>
        <taxon>Pseudomonadati</taxon>
        <taxon>Verrucomicrobiota</taxon>
        <taxon>Verrucomicrobiia</taxon>
        <taxon>Verrucomicrobiales</taxon>
        <taxon>Rubritaleaceae</taxon>
        <taxon>Rubritalea</taxon>
    </lineage>
</organism>
<name>A0ABW4ZC07_9BACT</name>
<dbReference type="PIRSF" id="PIRSF000390">
    <property type="entry name" value="PLP_StrS"/>
    <property type="match status" value="1"/>
</dbReference>
<dbReference type="RefSeq" id="WP_377086294.1">
    <property type="nucleotide sequence ID" value="NZ_JBHSJL010000014.1"/>
</dbReference>
<dbReference type="InterPro" id="IPR015422">
    <property type="entry name" value="PyrdxlP-dep_Trfase_small"/>
</dbReference>
<keyword evidence="5" id="KW-1185">Reference proteome</keyword>
<keyword evidence="4" id="KW-0808">Transferase</keyword>
<dbReference type="Gene3D" id="3.40.640.10">
    <property type="entry name" value="Type I PLP-dependent aspartate aminotransferase-like (Major domain)"/>
    <property type="match status" value="1"/>
</dbReference>
<proteinExistence type="inferred from homology"/>
<dbReference type="PANTHER" id="PTHR30244:SF36">
    <property type="entry name" value="3-OXO-GLUCOSE-6-PHOSPHATE:GLUTAMATE AMINOTRANSFERASE"/>
    <property type="match status" value="1"/>
</dbReference>
<dbReference type="InterPro" id="IPR015421">
    <property type="entry name" value="PyrdxlP-dep_Trfase_major"/>
</dbReference>
<keyword evidence="1 3" id="KW-0663">Pyridoxal phosphate</keyword>
<accession>A0ABW4ZC07</accession>
<evidence type="ECO:0000313" key="4">
    <source>
        <dbReference type="EMBL" id="MFD2159529.1"/>
    </source>
</evidence>
<dbReference type="CDD" id="cd00616">
    <property type="entry name" value="AHBA_syn"/>
    <property type="match status" value="1"/>
</dbReference>
<comment type="similarity">
    <text evidence="2 3">Belongs to the DegT/DnrJ/EryC1 family.</text>
</comment>
<dbReference type="EMBL" id="JBHUJB010000046">
    <property type="protein sequence ID" value="MFD2159529.1"/>
    <property type="molecule type" value="Genomic_DNA"/>
</dbReference>
<sequence length="370" mass="40636">MNIKFLDLKAVNTQYRDELVSACERVIDSGWYIRGAESSKFEEEFAKYCGTKFAVGVANGLDGLALIFKAYLELGVMSVGDEVIVPANTYIATVLAISANGLKPVLVEPCSDTCLIDVSKIREKITDATRVIMPVHLYGQLCDMQAINSIAREYDLKVIEDSAQSHGARTLGGVRAGALGDASAFSFYPGKNLGALGDGGAVTTNNEELADVIRALGNYGGSVKYVNDYRGVNSRLDEIQAAMLRVKLRHLDSEITRRRHVAKRYLSEIKNDRVVLPQCLQDQSHVWHLFVVQCELREELVRHLEEKGIQTVIHYPIAPHNQEAYAGAFEGLNFPVTEALERSVLSLPISPVMSDKQIGGVVDAVNSYGE</sequence>
<evidence type="ECO:0000256" key="3">
    <source>
        <dbReference type="RuleBase" id="RU004508"/>
    </source>
</evidence>
<dbReference type="Gene3D" id="3.90.1150.10">
    <property type="entry name" value="Aspartate Aminotransferase, domain 1"/>
    <property type="match status" value="1"/>
</dbReference>
<reference evidence="5" key="1">
    <citation type="journal article" date="2019" name="Int. J. Syst. Evol. Microbiol.">
        <title>The Global Catalogue of Microorganisms (GCM) 10K type strain sequencing project: providing services to taxonomists for standard genome sequencing and annotation.</title>
        <authorList>
            <consortium name="The Broad Institute Genomics Platform"/>
            <consortium name="The Broad Institute Genome Sequencing Center for Infectious Disease"/>
            <person name="Wu L."/>
            <person name="Ma J."/>
        </authorList>
    </citation>
    <scope>NUCLEOTIDE SEQUENCE [LARGE SCALE GENOMIC DNA]</scope>
    <source>
        <strain evidence="5">CCUG 57942</strain>
    </source>
</reference>
<evidence type="ECO:0000313" key="5">
    <source>
        <dbReference type="Proteomes" id="UP001597389"/>
    </source>
</evidence>
<dbReference type="Proteomes" id="UP001597389">
    <property type="component" value="Unassembled WGS sequence"/>
</dbReference>
<dbReference type="PANTHER" id="PTHR30244">
    <property type="entry name" value="TRANSAMINASE"/>
    <property type="match status" value="1"/>
</dbReference>
<dbReference type="InterPro" id="IPR015424">
    <property type="entry name" value="PyrdxlP-dep_Trfase"/>
</dbReference>
<evidence type="ECO:0000256" key="1">
    <source>
        <dbReference type="ARBA" id="ARBA00022898"/>
    </source>
</evidence>
<protein>
    <submittedName>
        <fullName evidence="4">DegT/DnrJ/EryC1/StrS family aminotransferase</fullName>
    </submittedName>
</protein>
<gene>
    <name evidence="4" type="ORF">ACFSW8_11510</name>
</gene>
<dbReference type="SUPFAM" id="SSF53383">
    <property type="entry name" value="PLP-dependent transferases"/>
    <property type="match status" value="1"/>
</dbReference>
<dbReference type="GO" id="GO:0008483">
    <property type="term" value="F:transaminase activity"/>
    <property type="evidence" value="ECO:0007669"/>
    <property type="project" value="UniProtKB-KW"/>
</dbReference>
<dbReference type="InterPro" id="IPR000653">
    <property type="entry name" value="DegT/StrS_aminotransferase"/>
</dbReference>
<comment type="caution">
    <text evidence="4">The sequence shown here is derived from an EMBL/GenBank/DDBJ whole genome shotgun (WGS) entry which is preliminary data.</text>
</comment>
<dbReference type="Pfam" id="PF01041">
    <property type="entry name" value="DegT_DnrJ_EryC1"/>
    <property type="match status" value="1"/>
</dbReference>
<evidence type="ECO:0000256" key="2">
    <source>
        <dbReference type="ARBA" id="ARBA00037999"/>
    </source>
</evidence>